<evidence type="ECO:0000313" key="6">
    <source>
        <dbReference type="EMBL" id="MBC8361682.1"/>
    </source>
</evidence>
<evidence type="ECO:0000256" key="4">
    <source>
        <dbReference type="ARBA" id="ARBA00023136"/>
    </source>
</evidence>
<sequence length="85" mass="9351">MWRSLIATIPAFVISLVFGFVMGILFAMLGLPKDTLKLIVKITGFVIGLLISIVPMKLILGKDFGDFRLVLLGANYPLQKEGKDL</sequence>
<protein>
    <submittedName>
        <fullName evidence="6">Uncharacterized protein</fullName>
    </submittedName>
</protein>
<keyword evidence="3 5" id="KW-1133">Transmembrane helix</keyword>
<dbReference type="AlphaFoldDB" id="A0A8J6NL40"/>
<dbReference type="SUPFAM" id="SSF161098">
    <property type="entry name" value="MetI-like"/>
    <property type="match status" value="1"/>
</dbReference>
<evidence type="ECO:0000313" key="7">
    <source>
        <dbReference type="Proteomes" id="UP000603434"/>
    </source>
</evidence>
<evidence type="ECO:0000256" key="1">
    <source>
        <dbReference type="ARBA" id="ARBA00004141"/>
    </source>
</evidence>
<comment type="caution">
    <text evidence="6">The sequence shown here is derived from an EMBL/GenBank/DDBJ whole genome shotgun (WGS) entry which is preliminary data.</text>
</comment>
<name>A0A8J6NL40_9BACT</name>
<evidence type="ECO:0000256" key="3">
    <source>
        <dbReference type="ARBA" id="ARBA00022989"/>
    </source>
</evidence>
<keyword evidence="4 5" id="KW-0472">Membrane</keyword>
<dbReference type="Proteomes" id="UP000603434">
    <property type="component" value="Unassembled WGS sequence"/>
</dbReference>
<proteinExistence type="predicted"/>
<feature type="transmembrane region" description="Helical" evidence="5">
    <location>
        <begin position="38"/>
        <end position="60"/>
    </location>
</feature>
<dbReference type="GO" id="GO:0016020">
    <property type="term" value="C:membrane"/>
    <property type="evidence" value="ECO:0007669"/>
    <property type="project" value="UniProtKB-SubCell"/>
</dbReference>
<evidence type="ECO:0000256" key="5">
    <source>
        <dbReference type="SAM" id="Phobius"/>
    </source>
</evidence>
<dbReference type="EMBL" id="JACNJH010000145">
    <property type="protein sequence ID" value="MBC8361682.1"/>
    <property type="molecule type" value="Genomic_DNA"/>
</dbReference>
<organism evidence="6 7">
    <name type="scientific">Candidatus Desulfatibia profunda</name>
    <dbReference type="NCBI Taxonomy" id="2841695"/>
    <lineage>
        <taxon>Bacteria</taxon>
        <taxon>Pseudomonadati</taxon>
        <taxon>Thermodesulfobacteriota</taxon>
        <taxon>Desulfobacteria</taxon>
        <taxon>Desulfobacterales</taxon>
        <taxon>Desulfobacterales incertae sedis</taxon>
        <taxon>Candidatus Desulfatibia</taxon>
    </lineage>
</organism>
<accession>A0A8J6NL40</accession>
<comment type="subcellular location">
    <subcellularLocation>
        <location evidence="1">Membrane</location>
        <topology evidence="1">Multi-pass membrane protein</topology>
    </subcellularLocation>
</comment>
<feature type="transmembrane region" description="Helical" evidence="5">
    <location>
        <begin position="6"/>
        <end position="31"/>
    </location>
</feature>
<reference evidence="6 7" key="1">
    <citation type="submission" date="2020-08" db="EMBL/GenBank/DDBJ databases">
        <title>Bridging the membrane lipid divide: bacteria of the FCB group superphylum have the potential to synthesize archaeal ether lipids.</title>
        <authorList>
            <person name="Villanueva L."/>
            <person name="Von Meijenfeldt F.A.B."/>
            <person name="Westbye A.B."/>
            <person name="Yadav S."/>
            <person name="Hopmans E.C."/>
            <person name="Dutilh B.E."/>
            <person name="Sinninghe Damste J.S."/>
        </authorList>
    </citation>
    <scope>NUCLEOTIDE SEQUENCE [LARGE SCALE GENOMIC DNA]</scope>
    <source>
        <strain evidence="6">NIOZ-UU30</strain>
    </source>
</reference>
<keyword evidence="2 5" id="KW-0812">Transmembrane</keyword>
<dbReference type="InterPro" id="IPR035906">
    <property type="entry name" value="MetI-like_sf"/>
</dbReference>
<gene>
    <name evidence="6" type="ORF">H8E23_09805</name>
</gene>
<evidence type="ECO:0000256" key="2">
    <source>
        <dbReference type="ARBA" id="ARBA00022692"/>
    </source>
</evidence>